<sequence length="377" mass="41085">MERVALLQTQSSKLLPATSYLANPNEAYSLSIETLFIAGSVGAFIWDILFNLAADFELLKRHHANMVSIIYVASRLSTLIFALMEAIVFTVPINNCRHYQIATLLFYNLFIASSMLLTYFRVCAIWSKCPIITSVFGLLWLATISGSLTSAVGVVSTHGIGSPYCTEMVSHAFVAAAVLTPLVNNLAVFVAITYGLCKTCTNNQEKMTIKKGYRIFILGESLQKFSKALLQTCQLCYLAAALSGVAAVVTFYLLIPNSSYRFGMFVPYAVVINIMFSWVFRKTKLGICAGTNNATSGRGAVPCSSASTRIMESCTGDLSRITSTVDSCGTGTNDRSSPVEIKVESVVEYKTDYLDPERQEEKGVIGVLGLPVIRTDS</sequence>
<proteinExistence type="predicted"/>
<organism evidence="2 3">
    <name type="scientific">Gymnopilus dilepis</name>
    <dbReference type="NCBI Taxonomy" id="231916"/>
    <lineage>
        <taxon>Eukaryota</taxon>
        <taxon>Fungi</taxon>
        <taxon>Dikarya</taxon>
        <taxon>Basidiomycota</taxon>
        <taxon>Agaricomycotina</taxon>
        <taxon>Agaricomycetes</taxon>
        <taxon>Agaricomycetidae</taxon>
        <taxon>Agaricales</taxon>
        <taxon>Agaricineae</taxon>
        <taxon>Hymenogastraceae</taxon>
        <taxon>Gymnopilus</taxon>
    </lineage>
</organism>
<feature type="transmembrane region" description="Helical" evidence="1">
    <location>
        <begin position="66"/>
        <end position="93"/>
    </location>
</feature>
<dbReference type="AlphaFoldDB" id="A0A409W8J3"/>
<feature type="transmembrane region" description="Helical" evidence="1">
    <location>
        <begin position="35"/>
        <end position="54"/>
    </location>
</feature>
<evidence type="ECO:0000313" key="3">
    <source>
        <dbReference type="Proteomes" id="UP000284706"/>
    </source>
</evidence>
<evidence type="ECO:0000313" key="2">
    <source>
        <dbReference type="EMBL" id="PPQ74753.1"/>
    </source>
</evidence>
<evidence type="ECO:0008006" key="4">
    <source>
        <dbReference type="Google" id="ProtNLM"/>
    </source>
</evidence>
<dbReference type="STRING" id="231916.A0A409W8J3"/>
<keyword evidence="1" id="KW-0812">Transmembrane</keyword>
<gene>
    <name evidence="2" type="ORF">CVT26_005050</name>
</gene>
<feature type="transmembrane region" description="Helical" evidence="1">
    <location>
        <begin position="172"/>
        <end position="197"/>
    </location>
</feature>
<dbReference type="OrthoDB" id="3038990at2759"/>
<comment type="caution">
    <text evidence="2">The sequence shown here is derived from an EMBL/GenBank/DDBJ whole genome shotgun (WGS) entry which is preliminary data.</text>
</comment>
<feature type="transmembrane region" description="Helical" evidence="1">
    <location>
        <begin position="99"/>
        <end position="119"/>
    </location>
</feature>
<dbReference type="EMBL" id="NHYE01005316">
    <property type="protein sequence ID" value="PPQ74753.1"/>
    <property type="molecule type" value="Genomic_DNA"/>
</dbReference>
<keyword evidence="1" id="KW-1133">Transmembrane helix</keyword>
<accession>A0A409W8J3</accession>
<feature type="transmembrane region" description="Helical" evidence="1">
    <location>
        <begin position="235"/>
        <end position="255"/>
    </location>
</feature>
<feature type="transmembrane region" description="Helical" evidence="1">
    <location>
        <begin position="261"/>
        <end position="280"/>
    </location>
</feature>
<name>A0A409W8J3_9AGAR</name>
<dbReference type="InParanoid" id="A0A409W8J3"/>
<evidence type="ECO:0000256" key="1">
    <source>
        <dbReference type="SAM" id="Phobius"/>
    </source>
</evidence>
<dbReference type="Proteomes" id="UP000284706">
    <property type="component" value="Unassembled WGS sequence"/>
</dbReference>
<reference evidence="2 3" key="1">
    <citation type="journal article" date="2018" name="Evol. Lett.">
        <title>Horizontal gene cluster transfer increased hallucinogenic mushroom diversity.</title>
        <authorList>
            <person name="Reynolds H.T."/>
            <person name="Vijayakumar V."/>
            <person name="Gluck-Thaler E."/>
            <person name="Korotkin H.B."/>
            <person name="Matheny P.B."/>
            <person name="Slot J.C."/>
        </authorList>
    </citation>
    <scope>NUCLEOTIDE SEQUENCE [LARGE SCALE GENOMIC DNA]</scope>
    <source>
        <strain evidence="2 3">SRW20</strain>
    </source>
</reference>
<keyword evidence="1" id="KW-0472">Membrane</keyword>
<keyword evidence="3" id="KW-1185">Reference proteome</keyword>
<protein>
    <recommendedName>
        <fullName evidence="4">G-protein coupled receptors family 1 profile domain-containing protein</fullName>
    </recommendedName>
</protein>
<feature type="transmembrane region" description="Helical" evidence="1">
    <location>
        <begin position="131"/>
        <end position="152"/>
    </location>
</feature>